<proteinExistence type="predicted"/>
<feature type="compositionally biased region" description="Acidic residues" evidence="1">
    <location>
        <begin position="91"/>
        <end position="101"/>
    </location>
</feature>
<gene>
    <name evidence="2" type="ORF">JAAARDRAFT_198800</name>
</gene>
<accession>A0A067PDP8</accession>
<name>A0A067PDP8_9AGAM</name>
<feature type="compositionally biased region" description="Low complexity" evidence="1">
    <location>
        <begin position="44"/>
        <end position="67"/>
    </location>
</feature>
<dbReference type="AlphaFoldDB" id="A0A067PDP8"/>
<organism evidence="2 3">
    <name type="scientific">Jaapia argillacea MUCL 33604</name>
    <dbReference type="NCBI Taxonomy" id="933084"/>
    <lineage>
        <taxon>Eukaryota</taxon>
        <taxon>Fungi</taxon>
        <taxon>Dikarya</taxon>
        <taxon>Basidiomycota</taxon>
        <taxon>Agaricomycotina</taxon>
        <taxon>Agaricomycetes</taxon>
        <taxon>Agaricomycetidae</taxon>
        <taxon>Jaapiales</taxon>
        <taxon>Jaapiaceae</taxon>
        <taxon>Jaapia</taxon>
    </lineage>
</organism>
<dbReference type="Proteomes" id="UP000027265">
    <property type="component" value="Unassembled WGS sequence"/>
</dbReference>
<dbReference type="HOGENOM" id="CLU_1627319_0_0_1"/>
<sequence length="163" mass="18201">MLAPDDPQFRAWSTPVVYMTTISRNNDIVPSSELDEEEEEGEIQESQLSKTLQSMSAPPSSQPSHQQNVHENKPVVEEPTMPTPTRPFPDPMDEDSDDDNYEVMMPHNGQLFSLLLSATNARLDSRGMKDGKPFICWQVPRALVKTAPQTNSLPLWSMTTGSA</sequence>
<protein>
    <submittedName>
        <fullName evidence="2">Uncharacterized protein</fullName>
    </submittedName>
</protein>
<feature type="compositionally biased region" description="Acidic residues" evidence="1">
    <location>
        <begin position="33"/>
        <end position="43"/>
    </location>
</feature>
<reference evidence="3" key="1">
    <citation type="journal article" date="2014" name="Proc. Natl. Acad. Sci. U.S.A.">
        <title>Extensive sampling of basidiomycete genomes demonstrates inadequacy of the white-rot/brown-rot paradigm for wood decay fungi.</title>
        <authorList>
            <person name="Riley R."/>
            <person name="Salamov A.A."/>
            <person name="Brown D.W."/>
            <person name="Nagy L.G."/>
            <person name="Floudas D."/>
            <person name="Held B.W."/>
            <person name="Levasseur A."/>
            <person name="Lombard V."/>
            <person name="Morin E."/>
            <person name="Otillar R."/>
            <person name="Lindquist E.A."/>
            <person name="Sun H."/>
            <person name="LaButti K.M."/>
            <person name="Schmutz J."/>
            <person name="Jabbour D."/>
            <person name="Luo H."/>
            <person name="Baker S.E."/>
            <person name="Pisabarro A.G."/>
            <person name="Walton J.D."/>
            <person name="Blanchette R.A."/>
            <person name="Henrissat B."/>
            <person name="Martin F."/>
            <person name="Cullen D."/>
            <person name="Hibbett D.S."/>
            <person name="Grigoriev I.V."/>
        </authorList>
    </citation>
    <scope>NUCLEOTIDE SEQUENCE [LARGE SCALE GENOMIC DNA]</scope>
    <source>
        <strain evidence="3">MUCL 33604</strain>
    </source>
</reference>
<evidence type="ECO:0000313" key="3">
    <source>
        <dbReference type="Proteomes" id="UP000027265"/>
    </source>
</evidence>
<feature type="compositionally biased region" description="Pro residues" evidence="1">
    <location>
        <begin position="81"/>
        <end position="90"/>
    </location>
</feature>
<evidence type="ECO:0000256" key="1">
    <source>
        <dbReference type="SAM" id="MobiDB-lite"/>
    </source>
</evidence>
<evidence type="ECO:0000313" key="2">
    <source>
        <dbReference type="EMBL" id="KDQ51925.1"/>
    </source>
</evidence>
<dbReference type="InParanoid" id="A0A067PDP8"/>
<feature type="region of interest" description="Disordered" evidence="1">
    <location>
        <begin position="23"/>
        <end position="104"/>
    </location>
</feature>
<keyword evidence="3" id="KW-1185">Reference proteome</keyword>
<dbReference type="EMBL" id="KL197744">
    <property type="protein sequence ID" value="KDQ51925.1"/>
    <property type="molecule type" value="Genomic_DNA"/>
</dbReference>